<comment type="catalytic activity">
    <reaction evidence="1">
        <text>ATP + protein L-histidine = ADP + protein N-phospho-L-histidine.</text>
        <dbReference type="EC" id="2.7.13.3"/>
    </reaction>
</comment>
<gene>
    <name evidence="15" type="ORF">GGQ92_001590</name>
</gene>
<evidence type="ECO:0000256" key="4">
    <source>
        <dbReference type="ARBA" id="ARBA00022475"/>
    </source>
</evidence>
<evidence type="ECO:0000259" key="13">
    <source>
        <dbReference type="PROSITE" id="PS50109"/>
    </source>
</evidence>
<keyword evidence="12" id="KW-1133">Transmembrane helix</keyword>
<keyword evidence="16" id="KW-1185">Reference proteome</keyword>
<keyword evidence="8 15" id="KW-0418">Kinase</keyword>
<dbReference type="InterPro" id="IPR003660">
    <property type="entry name" value="HAMP_dom"/>
</dbReference>
<dbReference type="Pfam" id="PF06580">
    <property type="entry name" value="His_kinase"/>
    <property type="match status" value="1"/>
</dbReference>
<reference evidence="15 16" key="1">
    <citation type="submission" date="2020-08" db="EMBL/GenBank/DDBJ databases">
        <title>Genomic Encyclopedia of Type Strains, Phase IV (KMG-IV): sequencing the most valuable type-strain genomes for metagenomic binning, comparative biology and taxonomic classification.</title>
        <authorList>
            <person name="Goeker M."/>
        </authorList>
    </citation>
    <scope>NUCLEOTIDE SEQUENCE [LARGE SCALE GENOMIC DNA]</scope>
    <source>
        <strain evidence="15 16">DSM 11805</strain>
    </source>
</reference>
<evidence type="ECO:0000256" key="9">
    <source>
        <dbReference type="ARBA" id="ARBA00022840"/>
    </source>
</evidence>
<dbReference type="GO" id="GO:0005886">
    <property type="term" value="C:plasma membrane"/>
    <property type="evidence" value="ECO:0007669"/>
    <property type="project" value="UniProtKB-SubCell"/>
</dbReference>
<comment type="caution">
    <text evidence="15">The sequence shown here is derived from an EMBL/GenBank/DDBJ whole genome shotgun (WGS) entry which is preliminary data.</text>
</comment>
<sequence length="587" mass="67773">MKKIRAILYQNSLVLKIFLVLLVSILSVTVLTVYSSMRMSSQLFMDTFSITNTKVMTQINERFYTFSNSIISASMAMENNGVIKQQLQEEYNSSLENHEYFYTIGQEMDKLQAHINDEATIVLLTNNNETFNTNFGVWDVDARILANSNIKRQIDQSQNKVQFFYENSELTNNQPMILVGKALKERSTQSTYGYFFTAIRERNLRNFYQEYTSEGNNILLLTPSGKIISSNLRDKIGEDSDELLQHVLDYEQDIQEYKSIQVFGQNYTILAEYVPSLHIYIVNLIDQDLLAQNLIDTNQTIIISVTVAIIALILAFIIVRKMTSSMSDLVYQISDMARYQFNKPLEVRGGYETRKTAEAFNYMLNELQDYVKLLISTQEKQRKSELKALQHQINPHFIYNTLTSIKFMMNQGKKEEASQTIESFIVLLQNTISNLDEIITVEQEIENLKNYVQIMQTRYSDRINVHYFVSPTSLELYVPKLILQPFIENAFFHAFTHKKAGHIHILVAEKDNFLICEMIDDGDGMKQSATQKHAPSKKNQLFSGIGVRNVHERIQLLYGLRYGVDISSEPGKGTKVEIRLPIEKKKT</sequence>
<accession>A0A841RJD8</accession>
<evidence type="ECO:0000256" key="6">
    <source>
        <dbReference type="ARBA" id="ARBA00022679"/>
    </source>
</evidence>
<organism evidence="15 16">
    <name type="scientific">Gracilibacillus halotolerans</name>
    <dbReference type="NCBI Taxonomy" id="74386"/>
    <lineage>
        <taxon>Bacteria</taxon>
        <taxon>Bacillati</taxon>
        <taxon>Bacillota</taxon>
        <taxon>Bacilli</taxon>
        <taxon>Bacillales</taxon>
        <taxon>Bacillaceae</taxon>
        <taxon>Gracilibacillus</taxon>
    </lineage>
</organism>
<keyword evidence="6 15" id="KW-0808">Transferase</keyword>
<evidence type="ECO:0000259" key="14">
    <source>
        <dbReference type="PROSITE" id="PS50885"/>
    </source>
</evidence>
<dbReference type="PANTHER" id="PTHR34220:SF7">
    <property type="entry name" value="SENSOR HISTIDINE KINASE YPDA"/>
    <property type="match status" value="1"/>
</dbReference>
<keyword evidence="4" id="KW-1003">Cell membrane</keyword>
<evidence type="ECO:0000256" key="3">
    <source>
        <dbReference type="ARBA" id="ARBA00012438"/>
    </source>
</evidence>
<evidence type="ECO:0000256" key="12">
    <source>
        <dbReference type="SAM" id="Phobius"/>
    </source>
</evidence>
<dbReference type="AlphaFoldDB" id="A0A841RJD8"/>
<keyword evidence="12" id="KW-0812">Transmembrane</keyword>
<dbReference type="InterPro" id="IPR036890">
    <property type="entry name" value="HATPase_C_sf"/>
</dbReference>
<dbReference type="GO" id="GO:0000155">
    <property type="term" value="F:phosphorelay sensor kinase activity"/>
    <property type="evidence" value="ECO:0007669"/>
    <property type="project" value="InterPro"/>
</dbReference>
<comment type="subcellular location">
    <subcellularLocation>
        <location evidence="2">Cell membrane</location>
        <topology evidence="2">Multi-pass membrane protein</topology>
    </subcellularLocation>
</comment>
<dbReference type="RefSeq" id="WP_184246764.1">
    <property type="nucleotide sequence ID" value="NZ_BAAACU010000059.1"/>
</dbReference>
<feature type="transmembrane region" description="Helical" evidence="12">
    <location>
        <begin position="12"/>
        <end position="34"/>
    </location>
</feature>
<dbReference type="PROSITE" id="PS50885">
    <property type="entry name" value="HAMP"/>
    <property type="match status" value="1"/>
</dbReference>
<dbReference type="EC" id="2.7.13.3" evidence="3"/>
<dbReference type="Gene3D" id="3.30.565.10">
    <property type="entry name" value="Histidine kinase-like ATPase, C-terminal domain"/>
    <property type="match status" value="1"/>
</dbReference>
<keyword evidence="10" id="KW-0902">Two-component regulatory system</keyword>
<dbReference type="Proteomes" id="UP000572212">
    <property type="component" value="Unassembled WGS sequence"/>
</dbReference>
<evidence type="ECO:0000256" key="8">
    <source>
        <dbReference type="ARBA" id="ARBA00022777"/>
    </source>
</evidence>
<dbReference type="InterPro" id="IPR005467">
    <property type="entry name" value="His_kinase_dom"/>
</dbReference>
<evidence type="ECO:0000313" key="15">
    <source>
        <dbReference type="EMBL" id="MBB6512801.1"/>
    </source>
</evidence>
<evidence type="ECO:0000256" key="11">
    <source>
        <dbReference type="ARBA" id="ARBA00023136"/>
    </source>
</evidence>
<dbReference type="Pfam" id="PF02518">
    <property type="entry name" value="HATPase_c"/>
    <property type="match status" value="1"/>
</dbReference>
<keyword evidence="11 12" id="KW-0472">Membrane</keyword>
<dbReference type="InterPro" id="IPR010559">
    <property type="entry name" value="Sig_transdc_His_kin_internal"/>
</dbReference>
<keyword evidence="7" id="KW-0547">Nucleotide-binding</keyword>
<feature type="domain" description="Histidine kinase" evidence="13">
    <location>
        <begin position="393"/>
        <end position="584"/>
    </location>
</feature>
<proteinExistence type="predicted"/>
<keyword evidence="5" id="KW-0597">Phosphoprotein</keyword>
<evidence type="ECO:0000256" key="1">
    <source>
        <dbReference type="ARBA" id="ARBA00000085"/>
    </source>
</evidence>
<evidence type="ECO:0000313" key="16">
    <source>
        <dbReference type="Proteomes" id="UP000572212"/>
    </source>
</evidence>
<dbReference type="EMBL" id="JACHON010000005">
    <property type="protein sequence ID" value="MBB6512801.1"/>
    <property type="molecule type" value="Genomic_DNA"/>
</dbReference>
<protein>
    <recommendedName>
        <fullName evidence="3">histidine kinase</fullName>
        <ecNumber evidence="3">2.7.13.3</ecNumber>
    </recommendedName>
</protein>
<name>A0A841RJD8_9BACI</name>
<dbReference type="Gene3D" id="6.10.340.10">
    <property type="match status" value="1"/>
</dbReference>
<dbReference type="GO" id="GO:0005524">
    <property type="term" value="F:ATP binding"/>
    <property type="evidence" value="ECO:0007669"/>
    <property type="project" value="UniProtKB-KW"/>
</dbReference>
<keyword evidence="9" id="KW-0067">ATP-binding</keyword>
<dbReference type="InterPro" id="IPR050640">
    <property type="entry name" value="Bact_2-comp_sensor_kinase"/>
</dbReference>
<feature type="transmembrane region" description="Helical" evidence="12">
    <location>
        <begin position="301"/>
        <end position="319"/>
    </location>
</feature>
<dbReference type="InterPro" id="IPR003594">
    <property type="entry name" value="HATPase_dom"/>
</dbReference>
<evidence type="ECO:0000256" key="2">
    <source>
        <dbReference type="ARBA" id="ARBA00004651"/>
    </source>
</evidence>
<dbReference type="SMART" id="SM00304">
    <property type="entry name" value="HAMP"/>
    <property type="match status" value="1"/>
</dbReference>
<evidence type="ECO:0000256" key="5">
    <source>
        <dbReference type="ARBA" id="ARBA00022553"/>
    </source>
</evidence>
<evidence type="ECO:0000256" key="7">
    <source>
        <dbReference type="ARBA" id="ARBA00022741"/>
    </source>
</evidence>
<dbReference type="PROSITE" id="PS50109">
    <property type="entry name" value="HIS_KIN"/>
    <property type="match status" value="1"/>
</dbReference>
<dbReference type="SUPFAM" id="SSF55874">
    <property type="entry name" value="ATPase domain of HSP90 chaperone/DNA topoisomerase II/histidine kinase"/>
    <property type="match status" value="1"/>
</dbReference>
<feature type="domain" description="HAMP" evidence="14">
    <location>
        <begin position="320"/>
        <end position="372"/>
    </location>
</feature>
<dbReference type="PANTHER" id="PTHR34220">
    <property type="entry name" value="SENSOR HISTIDINE KINASE YPDA"/>
    <property type="match status" value="1"/>
</dbReference>
<evidence type="ECO:0000256" key="10">
    <source>
        <dbReference type="ARBA" id="ARBA00023012"/>
    </source>
</evidence>